<proteinExistence type="predicted"/>
<protein>
    <submittedName>
        <fullName evidence="1">Uncharacterized protein</fullName>
    </submittedName>
</protein>
<evidence type="ECO:0000313" key="2">
    <source>
        <dbReference type="Proteomes" id="UP000824120"/>
    </source>
</evidence>
<organism evidence="1 2">
    <name type="scientific">Solanum commersonii</name>
    <name type="common">Commerson's wild potato</name>
    <name type="synonym">Commerson's nightshade</name>
    <dbReference type="NCBI Taxonomy" id="4109"/>
    <lineage>
        <taxon>Eukaryota</taxon>
        <taxon>Viridiplantae</taxon>
        <taxon>Streptophyta</taxon>
        <taxon>Embryophyta</taxon>
        <taxon>Tracheophyta</taxon>
        <taxon>Spermatophyta</taxon>
        <taxon>Magnoliopsida</taxon>
        <taxon>eudicotyledons</taxon>
        <taxon>Gunneridae</taxon>
        <taxon>Pentapetalae</taxon>
        <taxon>asterids</taxon>
        <taxon>lamiids</taxon>
        <taxon>Solanales</taxon>
        <taxon>Solanaceae</taxon>
        <taxon>Solanoideae</taxon>
        <taxon>Solaneae</taxon>
        <taxon>Solanum</taxon>
    </lineage>
</organism>
<evidence type="ECO:0000313" key="1">
    <source>
        <dbReference type="EMBL" id="KAG5603437.1"/>
    </source>
</evidence>
<dbReference type="EMBL" id="JACXVP010000006">
    <property type="protein sequence ID" value="KAG5603437.1"/>
    <property type="molecule type" value="Genomic_DNA"/>
</dbReference>
<gene>
    <name evidence="1" type="ORF">H5410_034807</name>
</gene>
<reference evidence="1 2" key="1">
    <citation type="submission" date="2020-09" db="EMBL/GenBank/DDBJ databases">
        <title>De no assembly of potato wild relative species, Solanum commersonii.</title>
        <authorList>
            <person name="Cho K."/>
        </authorList>
    </citation>
    <scope>NUCLEOTIDE SEQUENCE [LARGE SCALE GENOMIC DNA]</scope>
    <source>
        <strain evidence="1">LZ3.2</strain>
        <tissue evidence="1">Leaf</tissue>
    </source>
</reference>
<dbReference type="AlphaFoldDB" id="A0A9J5YUC7"/>
<keyword evidence="2" id="KW-1185">Reference proteome</keyword>
<name>A0A9J5YUC7_SOLCO</name>
<comment type="caution">
    <text evidence="1">The sequence shown here is derived from an EMBL/GenBank/DDBJ whole genome shotgun (WGS) entry which is preliminary data.</text>
</comment>
<sequence length="72" mass="8197">MSASLVVVTEFRHINIGDFANKENLTNGWDDTFNCYYINEDLSPNSNSKYLIKGKTLSLLDHNTLHHSLVVK</sequence>
<dbReference type="OrthoDB" id="1919427at2759"/>
<dbReference type="Proteomes" id="UP000824120">
    <property type="component" value="Chromosome 6"/>
</dbReference>
<accession>A0A9J5YUC7</accession>